<evidence type="ECO:0000313" key="2">
    <source>
        <dbReference type="EMBL" id="GLB43636.1"/>
    </source>
</evidence>
<evidence type="ECO:0000313" key="3">
    <source>
        <dbReference type="Proteomes" id="UP001063166"/>
    </source>
</evidence>
<comment type="caution">
    <text evidence="2">The sequence shown here is derived from an EMBL/GenBank/DDBJ whole genome shotgun (WGS) entry which is preliminary data.</text>
</comment>
<sequence length="544" mass="59657">MLSVAASHTSGRSKKSSKHDKPRSERSHKRSKTPDGVEKLVVKTADIQLESNVKTDSPRPEVPAESLAVMVGGPSRRSRCAPEFLQEMANRSSAEIYEEFGKKFTIITGSEAVTVYKKFLGGKSTEEIVATKENAETGKEGSPFIVFAVTVTDAGRRLVDYYTTWRGKTSAKDLTERRLKFLDSQFRKAARVLDNEFKRVFLYGAAAGVPGSTKSSKSKKEPEEPPTTKPRPPNISAPPPELKVDAPKSPSSPPPPLSATDSVMSLPFLNMIRNVPLGHRVPLRVTNPDRLSMISSDIVVQGSSPTNVAQPAPETALASIAETEENPQNLLTPEVVRASSHSIRSAKSSAASTASTESHRSKHKSKEIPEFLFVLLDDRTDKDSRTWHGLERQVSRTSARTTPSRVSLWDGPLARDNGITYSTPPVRPSPQKGEDSSEEEDWENSPVIPILPDPYRLTRSASESRHLPMIPATAQYRMASANSSPVVSFANLSSYSQTPSMYSPSPYPPSPYAQPYASPYQSPIMPPGMRPLPRSRYQPPAFHP</sequence>
<feature type="region of interest" description="Disordered" evidence="1">
    <location>
        <begin position="1"/>
        <end position="39"/>
    </location>
</feature>
<protein>
    <submittedName>
        <fullName evidence="2">Uncharacterized protein</fullName>
    </submittedName>
</protein>
<dbReference type="OrthoDB" id="3048996at2759"/>
<feature type="region of interest" description="Disordered" evidence="1">
    <location>
        <begin position="337"/>
        <end position="363"/>
    </location>
</feature>
<feature type="region of interest" description="Disordered" evidence="1">
    <location>
        <begin position="209"/>
        <end position="259"/>
    </location>
</feature>
<accession>A0A9P3PYV8</accession>
<feature type="region of interest" description="Disordered" evidence="1">
    <location>
        <begin position="498"/>
        <end position="544"/>
    </location>
</feature>
<dbReference type="EMBL" id="BRPK01000014">
    <property type="protein sequence ID" value="GLB43636.1"/>
    <property type="molecule type" value="Genomic_DNA"/>
</dbReference>
<feature type="compositionally biased region" description="Polar residues" evidence="1">
    <location>
        <begin position="1"/>
        <end position="10"/>
    </location>
</feature>
<keyword evidence="3" id="KW-1185">Reference proteome</keyword>
<feature type="region of interest" description="Disordered" evidence="1">
    <location>
        <begin position="390"/>
        <end position="449"/>
    </location>
</feature>
<reference evidence="2" key="1">
    <citation type="submission" date="2022-07" db="EMBL/GenBank/DDBJ databases">
        <title>The genome of Lyophyllum shimeji provides insight into the initial evolution of ectomycorrhizal fungal genome.</title>
        <authorList>
            <person name="Kobayashi Y."/>
            <person name="Shibata T."/>
            <person name="Hirakawa H."/>
            <person name="Shigenobu S."/>
            <person name="Nishiyama T."/>
            <person name="Yamada A."/>
            <person name="Hasebe M."/>
            <person name="Kawaguchi M."/>
        </authorList>
    </citation>
    <scope>NUCLEOTIDE SEQUENCE</scope>
    <source>
        <strain evidence="2">AT787</strain>
    </source>
</reference>
<dbReference type="AlphaFoldDB" id="A0A9P3PYV8"/>
<feature type="compositionally biased region" description="Basic residues" evidence="1">
    <location>
        <begin position="11"/>
        <end position="31"/>
    </location>
</feature>
<evidence type="ECO:0000256" key="1">
    <source>
        <dbReference type="SAM" id="MobiDB-lite"/>
    </source>
</evidence>
<feature type="compositionally biased region" description="Low complexity" evidence="1">
    <location>
        <begin position="513"/>
        <end position="523"/>
    </location>
</feature>
<name>A0A9P3PYV8_LYOSH</name>
<organism evidence="2 3">
    <name type="scientific">Lyophyllum shimeji</name>
    <name type="common">Hon-shimeji</name>
    <name type="synonym">Tricholoma shimeji</name>
    <dbReference type="NCBI Taxonomy" id="47721"/>
    <lineage>
        <taxon>Eukaryota</taxon>
        <taxon>Fungi</taxon>
        <taxon>Dikarya</taxon>
        <taxon>Basidiomycota</taxon>
        <taxon>Agaricomycotina</taxon>
        <taxon>Agaricomycetes</taxon>
        <taxon>Agaricomycetidae</taxon>
        <taxon>Agaricales</taxon>
        <taxon>Tricholomatineae</taxon>
        <taxon>Lyophyllaceae</taxon>
        <taxon>Lyophyllum</taxon>
    </lineage>
</organism>
<feature type="compositionally biased region" description="Pro residues" evidence="1">
    <location>
        <begin position="225"/>
        <end position="241"/>
    </location>
</feature>
<feature type="compositionally biased region" description="Polar residues" evidence="1">
    <location>
        <begin position="395"/>
        <end position="405"/>
    </location>
</feature>
<feature type="compositionally biased region" description="Low complexity" evidence="1">
    <location>
        <begin position="338"/>
        <end position="356"/>
    </location>
</feature>
<proteinExistence type="predicted"/>
<dbReference type="Proteomes" id="UP001063166">
    <property type="component" value="Unassembled WGS sequence"/>
</dbReference>
<gene>
    <name evidence="2" type="ORF">LshimejAT787_1401480</name>
</gene>